<evidence type="ECO:0000313" key="11">
    <source>
        <dbReference type="EMBL" id="KEJ91500.1"/>
    </source>
</evidence>
<dbReference type="Proteomes" id="UP000027665">
    <property type="component" value="Unassembled WGS sequence"/>
</dbReference>
<dbReference type="InterPro" id="IPR027417">
    <property type="entry name" value="P-loop_NTPase"/>
</dbReference>
<dbReference type="FunFam" id="3.40.50.300:FF:000056">
    <property type="entry name" value="Cell division ATP-binding protein FtsE"/>
    <property type="match status" value="1"/>
</dbReference>
<proteinExistence type="inferred from homology"/>
<dbReference type="GO" id="GO:0022857">
    <property type="term" value="F:transmembrane transporter activity"/>
    <property type="evidence" value="ECO:0007669"/>
    <property type="project" value="TreeGrafter"/>
</dbReference>
<dbReference type="PATRIC" id="fig|2754.20.peg.947"/>
<evidence type="ECO:0000259" key="10">
    <source>
        <dbReference type="PROSITE" id="PS50893"/>
    </source>
</evidence>
<evidence type="ECO:0000256" key="5">
    <source>
        <dbReference type="ARBA" id="ARBA00022741"/>
    </source>
</evidence>
<dbReference type="InterPro" id="IPR025662">
    <property type="entry name" value="Sigma_54_int_dom_ATP-bd_1"/>
</dbReference>
<dbReference type="eggNOG" id="COG2884">
    <property type="taxonomic scope" value="Bacteria"/>
</dbReference>
<protein>
    <recommendedName>
        <fullName evidence="2 9">Cell division ATP-binding protein FtsE</fullName>
    </recommendedName>
</protein>
<dbReference type="SUPFAM" id="SSF52540">
    <property type="entry name" value="P-loop containing nucleoside triphosphate hydrolases"/>
    <property type="match status" value="1"/>
</dbReference>
<keyword evidence="12" id="KW-1185">Reference proteome</keyword>
<keyword evidence="6 9" id="KW-0067">ATP-binding</keyword>
<keyword evidence="3 9" id="KW-1003">Cell membrane</keyword>
<keyword evidence="8 9" id="KW-0131">Cell cycle</keyword>
<dbReference type="PROSITE" id="PS00211">
    <property type="entry name" value="ABC_TRANSPORTER_1"/>
    <property type="match status" value="1"/>
</dbReference>
<dbReference type="InterPro" id="IPR003439">
    <property type="entry name" value="ABC_transporter-like_ATP-bd"/>
</dbReference>
<evidence type="ECO:0000256" key="3">
    <source>
        <dbReference type="ARBA" id="ARBA00022475"/>
    </source>
</evidence>
<dbReference type="GeneID" id="90984408"/>
<gene>
    <name evidence="9" type="primary">ftsE</name>
    <name evidence="11" type="ORF">EH55_09860</name>
</gene>
<dbReference type="InterPro" id="IPR003593">
    <property type="entry name" value="AAA+_ATPase"/>
</dbReference>
<dbReference type="NCBIfam" id="TIGR02673">
    <property type="entry name" value="FtsE"/>
    <property type="match status" value="1"/>
</dbReference>
<dbReference type="SMART" id="SM00382">
    <property type="entry name" value="AAA"/>
    <property type="match status" value="1"/>
</dbReference>
<dbReference type="PANTHER" id="PTHR24220:SF470">
    <property type="entry name" value="CELL DIVISION ATP-BINDING PROTEIN FTSE"/>
    <property type="match status" value="1"/>
</dbReference>
<evidence type="ECO:0000256" key="6">
    <source>
        <dbReference type="ARBA" id="ARBA00022840"/>
    </source>
</evidence>
<dbReference type="STRING" id="2754.EH55_09860"/>
<dbReference type="Gene3D" id="3.40.50.300">
    <property type="entry name" value="P-loop containing nucleotide triphosphate hydrolases"/>
    <property type="match status" value="1"/>
</dbReference>
<dbReference type="InterPro" id="IPR017871">
    <property type="entry name" value="ABC_transporter-like_CS"/>
</dbReference>
<keyword evidence="7 9" id="KW-0472">Membrane</keyword>
<evidence type="ECO:0000256" key="2">
    <source>
        <dbReference type="ARBA" id="ARBA00020019"/>
    </source>
</evidence>
<evidence type="ECO:0000256" key="8">
    <source>
        <dbReference type="ARBA" id="ARBA00023306"/>
    </source>
</evidence>
<name>A0A073IPM7_9BACT</name>
<dbReference type="InterPro" id="IPR015854">
    <property type="entry name" value="ABC_transpr_LolD-like"/>
</dbReference>
<dbReference type="PANTHER" id="PTHR24220">
    <property type="entry name" value="IMPORT ATP-BINDING PROTEIN"/>
    <property type="match status" value="1"/>
</dbReference>
<dbReference type="GO" id="GO:0051301">
    <property type="term" value="P:cell division"/>
    <property type="evidence" value="ECO:0007669"/>
    <property type="project" value="UniProtKB-UniRule"/>
</dbReference>
<dbReference type="EMBL" id="JMKI01000047">
    <property type="protein sequence ID" value="KEJ91500.1"/>
    <property type="molecule type" value="Genomic_DNA"/>
</dbReference>
<accession>A0A073IPM7</accession>
<evidence type="ECO:0000256" key="7">
    <source>
        <dbReference type="ARBA" id="ARBA00023136"/>
    </source>
</evidence>
<dbReference type="Pfam" id="PF00005">
    <property type="entry name" value="ABC_tran"/>
    <property type="match status" value="1"/>
</dbReference>
<dbReference type="PROSITE" id="PS00675">
    <property type="entry name" value="SIGMA54_INTERACT_1"/>
    <property type="match status" value="1"/>
</dbReference>
<comment type="function">
    <text evidence="9">Part of the ABC transporter FtsEX involved in cellular division.</text>
</comment>
<comment type="subcellular location">
    <subcellularLocation>
        <location evidence="9">Cell membrane</location>
        <topology evidence="9">Peripheral membrane protein</topology>
        <orientation evidence="9">Cytoplasmic side</orientation>
    </subcellularLocation>
</comment>
<dbReference type="PROSITE" id="PS50893">
    <property type="entry name" value="ABC_TRANSPORTER_2"/>
    <property type="match status" value="1"/>
</dbReference>
<dbReference type="GO" id="GO:0005524">
    <property type="term" value="F:ATP binding"/>
    <property type="evidence" value="ECO:0007669"/>
    <property type="project" value="UniProtKB-UniRule"/>
</dbReference>
<evidence type="ECO:0000256" key="9">
    <source>
        <dbReference type="RuleBase" id="RU365094"/>
    </source>
</evidence>
<dbReference type="OrthoDB" id="9802264at2"/>
<keyword evidence="4 9" id="KW-0132">Cell division</keyword>
<dbReference type="RefSeq" id="WP_037977909.1">
    <property type="nucleotide sequence ID" value="NZ_CALIAO010000045.1"/>
</dbReference>
<comment type="similarity">
    <text evidence="1 9">Belongs to the ABC transporter superfamily.</text>
</comment>
<dbReference type="AlphaFoldDB" id="A0A073IPM7"/>
<evidence type="ECO:0000256" key="1">
    <source>
        <dbReference type="ARBA" id="ARBA00005417"/>
    </source>
</evidence>
<reference evidence="11 12" key="1">
    <citation type="submission" date="2014-04" db="EMBL/GenBank/DDBJ databases">
        <title>Draft Genome Sequence of Synergistes jonesii.</title>
        <authorList>
            <person name="Coil D.A."/>
            <person name="Eisen J.A."/>
            <person name="Holland-Moritz H.E."/>
        </authorList>
    </citation>
    <scope>NUCLEOTIDE SEQUENCE [LARGE SCALE GENOMIC DNA]</scope>
    <source>
        <strain evidence="11 12">78-1</strain>
    </source>
</reference>
<sequence length="231" mass="25927">MEIQFSGVSKTFPPDINALENIYLNVDKGEFVYLIGETGSGKTTLMRCIFREVVPSRGHISVGGHALRKMGRFELALFRRDIGVVFQDFALLPNLTAFENVAFVLEVMGMPKKEIEGRVVDVLKTVGIWRRRALFPQQLSGGEQQRLAIARAVVNEPSLLLADEPTGNLDNHTADEIMQLLLDINAAGTTVIMATHNQYLVDSYRHRVVKLRRGRIVRDDREGGYESNVED</sequence>
<dbReference type="InterPro" id="IPR005286">
    <property type="entry name" value="Cell_div_FtsE"/>
</dbReference>
<keyword evidence="5 9" id="KW-0547">Nucleotide-binding</keyword>
<feature type="domain" description="ABC transporter" evidence="10">
    <location>
        <begin position="3"/>
        <end position="231"/>
    </location>
</feature>
<dbReference type="GO" id="GO:0016887">
    <property type="term" value="F:ATP hydrolysis activity"/>
    <property type="evidence" value="ECO:0007669"/>
    <property type="project" value="InterPro"/>
</dbReference>
<comment type="caution">
    <text evidence="11">The sequence shown here is derived from an EMBL/GenBank/DDBJ whole genome shotgun (WGS) entry which is preliminary data.</text>
</comment>
<evidence type="ECO:0000256" key="4">
    <source>
        <dbReference type="ARBA" id="ARBA00022618"/>
    </source>
</evidence>
<organism evidence="11 12">
    <name type="scientific">Synergistes jonesii</name>
    <dbReference type="NCBI Taxonomy" id="2754"/>
    <lineage>
        <taxon>Bacteria</taxon>
        <taxon>Thermotogati</taxon>
        <taxon>Synergistota</taxon>
        <taxon>Synergistia</taxon>
        <taxon>Synergistales</taxon>
        <taxon>Synergistaceae</taxon>
        <taxon>Synergistes</taxon>
    </lineage>
</organism>
<dbReference type="GO" id="GO:0005886">
    <property type="term" value="C:plasma membrane"/>
    <property type="evidence" value="ECO:0007669"/>
    <property type="project" value="UniProtKB-SubCell"/>
</dbReference>
<comment type="subunit">
    <text evidence="9">Homodimer. Forms a membrane-associated complex with FtsX.</text>
</comment>
<evidence type="ECO:0000313" key="12">
    <source>
        <dbReference type="Proteomes" id="UP000027665"/>
    </source>
</evidence>